<dbReference type="PANTHER" id="PTHR33841">
    <property type="entry name" value="DNA METHYLTRANSFERASE YEEA-RELATED"/>
    <property type="match status" value="1"/>
</dbReference>
<feature type="coiled-coil region" evidence="8">
    <location>
        <begin position="661"/>
        <end position="688"/>
    </location>
</feature>
<evidence type="ECO:0000313" key="12">
    <source>
        <dbReference type="Proteomes" id="UP001185092"/>
    </source>
</evidence>
<evidence type="ECO:0000259" key="10">
    <source>
        <dbReference type="Pfam" id="PF12950"/>
    </source>
</evidence>
<dbReference type="InterPro" id="IPR002052">
    <property type="entry name" value="DNA_methylase_N6_adenine_CS"/>
</dbReference>
<keyword evidence="4" id="KW-0949">S-adenosyl-L-methionine</keyword>
<keyword evidence="12" id="KW-1185">Reference proteome</keyword>
<dbReference type="PROSITE" id="PS00092">
    <property type="entry name" value="N6_MTASE"/>
    <property type="match status" value="1"/>
</dbReference>
<evidence type="ECO:0000256" key="8">
    <source>
        <dbReference type="SAM" id="Coils"/>
    </source>
</evidence>
<dbReference type="Gene3D" id="3.40.50.150">
    <property type="entry name" value="Vaccinia Virus protein VP39"/>
    <property type="match status" value="2"/>
</dbReference>
<gene>
    <name evidence="11" type="ORF">HNQ88_002516</name>
</gene>
<evidence type="ECO:0000256" key="6">
    <source>
        <dbReference type="ARBA" id="ARBA00023125"/>
    </source>
</evidence>
<dbReference type="Pfam" id="PF12950">
    <property type="entry name" value="TaqI_C"/>
    <property type="match status" value="1"/>
</dbReference>
<dbReference type="InterPro" id="IPR050953">
    <property type="entry name" value="N4_N6_ade-DNA_methylase"/>
</dbReference>
<dbReference type="GO" id="GO:0009307">
    <property type="term" value="P:DNA restriction-modification system"/>
    <property type="evidence" value="ECO:0007669"/>
    <property type="project" value="UniProtKB-KW"/>
</dbReference>
<feature type="domain" description="Type II methyltransferase M.TaqI-like" evidence="9">
    <location>
        <begin position="525"/>
        <end position="808"/>
    </location>
</feature>
<organism evidence="11 12">
    <name type="scientific">Aureibacter tunicatorum</name>
    <dbReference type="NCBI Taxonomy" id="866807"/>
    <lineage>
        <taxon>Bacteria</taxon>
        <taxon>Pseudomonadati</taxon>
        <taxon>Bacteroidota</taxon>
        <taxon>Cytophagia</taxon>
        <taxon>Cytophagales</taxon>
        <taxon>Persicobacteraceae</taxon>
        <taxon>Aureibacter</taxon>
    </lineage>
</organism>
<comment type="catalytic activity">
    <reaction evidence="7">
        <text>a 2'-deoxyadenosine in DNA + S-adenosyl-L-methionine = an N(6)-methyl-2'-deoxyadenosine in DNA + S-adenosyl-L-homocysteine + H(+)</text>
        <dbReference type="Rhea" id="RHEA:15197"/>
        <dbReference type="Rhea" id="RHEA-COMP:12418"/>
        <dbReference type="Rhea" id="RHEA-COMP:12419"/>
        <dbReference type="ChEBI" id="CHEBI:15378"/>
        <dbReference type="ChEBI" id="CHEBI:57856"/>
        <dbReference type="ChEBI" id="CHEBI:59789"/>
        <dbReference type="ChEBI" id="CHEBI:90615"/>
        <dbReference type="ChEBI" id="CHEBI:90616"/>
        <dbReference type="EC" id="2.1.1.72"/>
    </reaction>
</comment>
<evidence type="ECO:0000256" key="4">
    <source>
        <dbReference type="ARBA" id="ARBA00022691"/>
    </source>
</evidence>
<dbReference type="AlphaFoldDB" id="A0AAE3XQF1"/>
<evidence type="ECO:0000256" key="7">
    <source>
        <dbReference type="ARBA" id="ARBA00047942"/>
    </source>
</evidence>
<keyword evidence="5" id="KW-0680">Restriction system</keyword>
<dbReference type="PANTHER" id="PTHR33841:SF1">
    <property type="entry name" value="DNA METHYLTRANSFERASE A"/>
    <property type="match status" value="1"/>
</dbReference>
<dbReference type="RefSeq" id="WP_309939142.1">
    <property type="nucleotide sequence ID" value="NZ_AP025305.1"/>
</dbReference>
<dbReference type="InterPro" id="IPR011639">
    <property type="entry name" value="MethylTrfase_TaqI-like_dom"/>
</dbReference>
<dbReference type="InterPro" id="IPR029063">
    <property type="entry name" value="SAM-dependent_MTases_sf"/>
</dbReference>
<dbReference type="EC" id="2.1.1.72" evidence="1"/>
<protein>
    <recommendedName>
        <fullName evidence="1">site-specific DNA-methyltransferase (adenine-specific)</fullName>
        <ecNumber evidence="1">2.1.1.72</ecNumber>
    </recommendedName>
</protein>
<dbReference type="SUPFAM" id="SSF53335">
    <property type="entry name" value="S-adenosyl-L-methionine-dependent methyltransferases"/>
    <property type="match status" value="1"/>
</dbReference>
<name>A0AAE3XQF1_9BACT</name>
<keyword evidence="6" id="KW-0238">DNA-binding</keyword>
<evidence type="ECO:0000256" key="5">
    <source>
        <dbReference type="ARBA" id="ARBA00022747"/>
    </source>
</evidence>
<sequence>MKKEKLRAIFQAGYNRENWIRTLHYIVDNKDLLTVLLSPKEISLDTQRQNKIAQSITQLGEIKTRDGERLPIYEIKIHDATRIERKRVAVNQLIKDLIKKEAFSGALATFHNEDHIQEWRFSFISKKAGSDFFAEAEGQETQAKRYTYIFGTNEKHHTAVERFQILHQSYLKLDDFFEAFNVEPISESFFKGYKEHFLKFVQFLSGDELKRGKWVSNENNRAKDKNGITYFDSIFFLEKYKKRPITDEEKKDLVKKDIRDFIKRLLGRLIFLYFIQKKKWLGSSDNEYKDGNLDFINQKLFEGDKKNQGNFYSKWLSPLFFDTLNNGNRHNDEFLLPDGQKVCIPFLNGGLFDESQEPKGHETIDFPTSFFEKLFEFFNSVNFTVYENSPEDHTVAVDPEMLGNIFENLLEDNNAKGAFYTPKEIVQYMTQECLIEYLNTHFEQYNQEDFTKLIKHHQTDSFSHKDLEKVIDSIDKVKICDPAIGSGAFPMGLLQEIFHLKSFILESLGKEVDPVEIKENIIEKSIYGVDIEEGAVDIARLRFWLSLVVDEQKPVPLPNLDYKIVRGDSLTNRYALDESIENVFRQINKKRNEPLTLEGYKQMVHDFLHESDHEKKKEFKQTIEEIKSAFKLELNKNEIQKIADARGALFNLEQVDMFGKQKGKKADIKKAKDKLKKLEANKKDTESAKVHQNALEWRFEFPNLLDEDGNFEGFDIVIGNPPYIQLQKLDKVYTKGLEGQGFETFARTGDIYCLFYERGNQILKENGTLSYITSNKWMRAGYGKATRDYFLKNTLISQLIDFGDADIFKNATTYTNILQFKKENKNEKQPFVCDLSHKFNPKKSLVEHLKQSKSFTSDFSQEGFLIVEKMKQKLKEQIEKIGKPLRDWGVEINRGILTGFNEAFIIDEETKNRLIEEDRSAEEVIKPLLRGRDIKRYKNESQNLWIINTHNGLKSKDTPPIDIEQYPSLKAYLDQNYSQLKNRGDKGITPYNLRNCAYLEDFEKEKIMWAEIVYDSAFIYDTQGYYPEATSFIMTGEALPYLTAVLNSKPATFFFKNFYSGGDLRGNTFRYKKAYLERLPIPEADESEKKVLGILVDYIQFLYKEKEPINEYVPNSHIAELFEEVIDGLVFELYFKKVFKLVNITFLKYAERDYPSLEGIEETKQKKEIIHNAYQKLREKDNEVRNNLVLMKIDLKELLMPILTHK</sequence>
<dbReference type="Pfam" id="PF07669">
    <property type="entry name" value="Eco57I"/>
    <property type="match status" value="1"/>
</dbReference>
<evidence type="ECO:0000256" key="3">
    <source>
        <dbReference type="ARBA" id="ARBA00022679"/>
    </source>
</evidence>
<dbReference type="InterPro" id="IPR025931">
    <property type="entry name" value="TaqI_C"/>
</dbReference>
<dbReference type="GO" id="GO:0032259">
    <property type="term" value="P:methylation"/>
    <property type="evidence" value="ECO:0007669"/>
    <property type="project" value="UniProtKB-KW"/>
</dbReference>
<keyword evidence="8" id="KW-0175">Coiled coil</keyword>
<keyword evidence="3" id="KW-0808">Transferase</keyword>
<evidence type="ECO:0000259" key="9">
    <source>
        <dbReference type="Pfam" id="PF07669"/>
    </source>
</evidence>
<evidence type="ECO:0000256" key="2">
    <source>
        <dbReference type="ARBA" id="ARBA00022603"/>
    </source>
</evidence>
<accession>A0AAE3XQF1</accession>
<dbReference type="EMBL" id="JAVDQD010000002">
    <property type="protein sequence ID" value="MDR6239479.1"/>
    <property type="molecule type" value="Genomic_DNA"/>
</dbReference>
<reference evidence="11" key="1">
    <citation type="submission" date="2023-07" db="EMBL/GenBank/DDBJ databases">
        <title>Genomic Encyclopedia of Type Strains, Phase IV (KMG-IV): sequencing the most valuable type-strain genomes for metagenomic binning, comparative biology and taxonomic classification.</title>
        <authorList>
            <person name="Goeker M."/>
        </authorList>
    </citation>
    <scope>NUCLEOTIDE SEQUENCE</scope>
    <source>
        <strain evidence="11">DSM 26174</strain>
    </source>
</reference>
<dbReference type="Proteomes" id="UP001185092">
    <property type="component" value="Unassembled WGS sequence"/>
</dbReference>
<evidence type="ECO:0000313" key="11">
    <source>
        <dbReference type="EMBL" id="MDR6239479.1"/>
    </source>
</evidence>
<evidence type="ECO:0000256" key="1">
    <source>
        <dbReference type="ARBA" id="ARBA00011900"/>
    </source>
</evidence>
<feature type="domain" description="TaqI-like C-terminal specificity" evidence="10">
    <location>
        <begin position="926"/>
        <end position="1081"/>
    </location>
</feature>
<proteinExistence type="predicted"/>
<dbReference type="GO" id="GO:0003677">
    <property type="term" value="F:DNA binding"/>
    <property type="evidence" value="ECO:0007669"/>
    <property type="project" value="UniProtKB-KW"/>
</dbReference>
<comment type="caution">
    <text evidence="11">The sequence shown here is derived from an EMBL/GenBank/DDBJ whole genome shotgun (WGS) entry which is preliminary data.</text>
</comment>
<dbReference type="GO" id="GO:0009007">
    <property type="term" value="F:site-specific DNA-methyltransferase (adenine-specific) activity"/>
    <property type="evidence" value="ECO:0007669"/>
    <property type="project" value="UniProtKB-EC"/>
</dbReference>
<dbReference type="PRINTS" id="PR00507">
    <property type="entry name" value="N12N6MTFRASE"/>
</dbReference>
<keyword evidence="2" id="KW-0489">Methyltransferase</keyword>